<dbReference type="Proteomes" id="UP000471082">
    <property type="component" value="Unassembled WGS sequence"/>
</dbReference>
<evidence type="ECO:0000313" key="2">
    <source>
        <dbReference type="Proteomes" id="UP000471082"/>
    </source>
</evidence>
<protein>
    <submittedName>
        <fullName evidence="1">DUF445 family protein</fullName>
    </submittedName>
</protein>
<sequence length="97" mass="11464">LLDEVLLRLGEWLDQEQVKTRASALIVRYARREWPKLVGTVNWVKPIEEIGDSLADRMARAAIEELQDILKTPEHPIRLDYEAWLQRYIARLRDEPD</sequence>
<dbReference type="EMBL" id="JAAGYU010001990">
    <property type="protein sequence ID" value="NEL80856.1"/>
    <property type="molecule type" value="Genomic_DNA"/>
</dbReference>
<dbReference type="AlphaFoldDB" id="A0A7X5SCF9"/>
<dbReference type="InterPro" id="IPR007383">
    <property type="entry name" value="DUF445"/>
</dbReference>
<evidence type="ECO:0000313" key="1">
    <source>
        <dbReference type="EMBL" id="NEL80856.1"/>
    </source>
</evidence>
<proteinExistence type="predicted"/>
<comment type="caution">
    <text evidence="1">The sequence shown here is derived from an EMBL/GenBank/DDBJ whole genome shotgun (WGS) entry which is preliminary data.</text>
</comment>
<name>A0A7X5SCF9_XANPE</name>
<feature type="non-terminal residue" evidence="1">
    <location>
        <position position="1"/>
    </location>
</feature>
<dbReference type="Pfam" id="PF04286">
    <property type="entry name" value="DUF445"/>
    <property type="match status" value="1"/>
</dbReference>
<feature type="non-terminal residue" evidence="1">
    <location>
        <position position="97"/>
    </location>
</feature>
<dbReference type="PANTHER" id="PTHR38442">
    <property type="entry name" value="INNER MEMBRANE PROTEIN-RELATED"/>
    <property type="match status" value="1"/>
</dbReference>
<organism evidence="1 2">
    <name type="scientific">Xanthomonas perforans</name>
    <dbReference type="NCBI Taxonomy" id="442694"/>
    <lineage>
        <taxon>Bacteria</taxon>
        <taxon>Pseudomonadati</taxon>
        <taxon>Pseudomonadota</taxon>
        <taxon>Gammaproteobacteria</taxon>
        <taxon>Lysobacterales</taxon>
        <taxon>Lysobacteraceae</taxon>
        <taxon>Xanthomonas</taxon>
    </lineage>
</organism>
<dbReference type="GO" id="GO:0005886">
    <property type="term" value="C:plasma membrane"/>
    <property type="evidence" value="ECO:0007669"/>
    <property type="project" value="TreeGrafter"/>
</dbReference>
<gene>
    <name evidence="1" type="ORF">G3W61_31905</name>
</gene>
<reference evidence="1 2" key="1">
    <citation type="submission" date="2019-11" db="EMBL/GenBank/DDBJ databases">
        <title>Genome-resolved metagenomics to study the prevalence of co-infection and intraspecific heterogeneity among plant pathogen metapopulations.</title>
        <authorList>
            <person name="Newberry E."/>
            <person name="Bhandari R."/>
            <person name="Kemble J."/>
            <person name="Sikora E."/>
            <person name="Potnis N."/>
        </authorList>
    </citation>
    <scope>NUCLEOTIDE SEQUENCE [LARGE SCALE GENOMIC DNA]</scope>
    <source>
        <strain evidence="1">Xp_Tom_Tuscaloosa_18b</strain>
    </source>
</reference>
<dbReference type="PANTHER" id="PTHR38442:SF1">
    <property type="entry name" value="INNER MEMBRANE PROTEIN"/>
    <property type="match status" value="1"/>
</dbReference>
<accession>A0A7X5SCF9</accession>